<keyword evidence="3" id="KW-0285">Flavoprotein</keyword>
<protein>
    <submittedName>
        <fullName evidence="6">3-(3-hydroxyphenyl)propionate hydroxylase</fullName>
    </submittedName>
</protein>
<dbReference type="InterPro" id="IPR036249">
    <property type="entry name" value="Thioredoxin-like_sf"/>
</dbReference>
<evidence type="ECO:0000259" key="5">
    <source>
        <dbReference type="Pfam" id="PF01494"/>
    </source>
</evidence>
<name>A0A8J3R0B0_9ACTN</name>
<dbReference type="Pfam" id="PF01494">
    <property type="entry name" value="FAD_binding_3"/>
    <property type="match status" value="1"/>
</dbReference>
<dbReference type="Proteomes" id="UP000642748">
    <property type="component" value="Unassembled WGS sequence"/>
</dbReference>
<dbReference type="NCBIfam" id="NF004832">
    <property type="entry name" value="PRK06184.1"/>
    <property type="match status" value="1"/>
</dbReference>
<dbReference type="GO" id="GO:0016709">
    <property type="term" value="F:oxidoreductase activity, acting on paired donors, with incorporation or reduction of molecular oxygen, NAD(P)H as one donor, and incorporation of one atom of oxygen"/>
    <property type="evidence" value="ECO:0007669"/>
    <property type="project" value="UniProtKB-ARBA"/>
</dbReference>
<dbReference type="AlphaFoldDB" id="A0A8J3R0B0"/>
<evidence type="ECO:0000256" key="4">
    <source>
        <dbReference type="ARBA" id="ARBA00022827"/>
    </source>
</evidence>
<dbReference type="GO" id="GO:0071949">
    <property type="term" value="F:FAD binding"/>
    <property type="evidence" value="ECO:0007669"/>
    <property type="project" value="InterPro"/>
</dbReference>
<dbReference type="InterPro" id="IPR036188">
    <property type="entry name" value="FAD/NAD-bd_sf"/>
</dbReference>
<dbReference type="SUPFAM" id="SSF51905">
    <property type="entry name" value="FAD/NAD(P)-binding domain"/>
    <property type="match status" value="1"/>
</dbReference>
<keyword evidence="7" id="KW-1185">Reference proteome</keyword>
<dbReference type="PANTHER" id="PTHR43004:SF19">
    <property type="entry name" value="BINDING MONOOXYGENASE, PUTATIVE (JCVI)-RELATED"/>
    <property type="match status" value="1"/>
</dbReference>
<dbReference type="SUPFAM" id="SSF52833">
    <property type="entry name" value="Thioredoxin-like"/>
    <property type="match status" value="1"/>
</dbReference>
<keyword evidence="4" id="KW-0274">FAD</keyword>
<dbReference type="Pfam" id="PF21274">
    <property type="entry name" value="Rng_hyd_C"/>
    <property type="match status" value="1"/>
</dbReference>
<dbReference type="RefSeq" id="WP_203922778.1">
    <property type="nucleotide sequence ID" value="NZ_BONZ01000079.1"/>
</dbReference>
<evidence type="ECO:0000256" key="1">
    <source>
        <dbReference type="ARBA" id="ARBA00001974"/>
    </source>
</evidence>
<comment type="caution">
    <text evidence="6">The sequence shown here is derived from an EMBL/GenBank/DDBJ whole genome shotgun (WGS) entry which is preliminary data.</text>
</comment>
<sequence>MPEVIISGAGPAGLTLAIELARRDVDFLLIDKAPGPFIGSRGKGIQPRTLEIFEDLGVLDRMVAGGGEYPAQRVYTDDGPVDRHVMERQDPSPAEPYRNPLMLPQFRTESVLRDRLAEFGHAPRYRHELLDFEDAGGGVTARFGTPDGESTARVAYLVGTDGGSSLVRKTLAIGYPGKTLGVRAFVADVHVDGLCSDAWHTWHEGTPRQIAMCPLAGTDLFQFQGGVPLDGEVDTSADGLTTMLRERTGSAGIVVRDVRWASVYLMGARLADAYRAGRVYLAGDAAHVHPPTGGQGLNTSIQDAYNLGWKLASVLRGAPESLLDSYEQERRPIAESVLGLSTRLLDEAARRGMRRDREAQQLDLGYPLSPLAGPGELAGYRAPDAPLTGAGGQPVRLFQLLAGPQWTLVGYGVPGTPQPRAGLRVHTTGLHGDIVDSGGHLRSAYALSPGDWVLVRPDGYVALVTADFVTVESYLDRVGLFQPRNR</sequence>
<evidence type="ECO:0000256" key="2">
    <source>
        <dbReference type="ARBA" id="ARBA00007801"/>
    </source>
</evidence>
<proteinExistence type="inferred from homology"/>
<dbReference type="Gene3D" id="3.30.70.2450">
    <property type="match status" value="1"/>
</dbReference>
<dbReference type="InterPro" id="IPR002938">
    <property type="entry name" value="FAD-bd"/>
</dbReference>
<dbReference type="Gene3D" id="3.40.30.120">
    <property type="match status" value="1"/>
</dbReference>
<feature type="domain" description="FAD-binding" evidence="5">
    <location>
        <begin position="3"/>
        <end position="338"/>
    </location>
</feature>
<dbReference type="InterPro" id="IPR050641">
    <property type="entry name" value="RIFMO-like"/>
</dbReference>
<evidence type="ECO:0000256" key="3">
    <source>
        <dbReference type="ARBA" id="ARBA00022630"/>
    </source>
</evidence>
<gene>
    <name evidence="6" type="primary">mhpA_1</name>
    <name evidence="6" type="ORF">Raf01_74790</name>
</gene>
<dbReference type="Gene3D" id="3.50.50.60">
    <property type="entry name" value="FAD/NAD(P)-binding domain"/>
    <property type="match status" value="1"/>
</dbReference>
<accession>A0A8J3R0B0</accession>
<dbReference type="PANTHER" id="PTHR43004">
    <property type="entry name" value="TRK SYSTEM POTASSIUM UPTAKE PROTEIN"/>
    <property type="match status" value="1"/>
</dbReference>
<dbReference type="PRINTS" id="PR00420">
    <property type="entry name" value="RNGMNOXGNASE"/>
</dbReference>
<evidence type="ECO:0000313" key="7">
    <source>
        <dbReference type="Proteomes" id="UP000642748"/>
    </source>
</evidence>
<comment type="similarity">
    <text evidence="2">Belongs to the PheA/TfdB FAD monooxygenase family.</text>
</comment>
<evidence type="ECO:0000313" key="6">
    <source>
        <dbReference type="EMBL" id="GIH19307.1"/>
    </source>
</evidence>
<dbReference type="EMBL" id="BONZ01000079">
    <property type="protein sequence ID" value="GIH19307.1"/>
    <property type="molecule type" value="Genomic_DNA"/>
</dbReference>
<organism evidence="6 7">
    <name type="scientific">Rugosimonospora africana</name>
    <dbReference type="NCBI Taxonomy" id="556532"/>
    <lineage>
        <taxon>Bacteria</taxon>
        <taxon>Bacillati</taxon>
        <taxon>Actinomycetota</taxon>
        <taxon>Actinomycetes</taxon>
        <taxon>Micromonosporales</taxon>
        <taxon>Micromonosporaceae</taxon>
        <taxon>Rugosimonospora</taxon>
    </lineage>
</organism>
<reference evidence="6" key="1">
    <citation type="submission" date="2021-01" db="EMBL/GenBank/DDBJ databases">
        <title>Whole genome shotgun sequence of Rugosimonospora africana NBRC 104875.</title>
        <authorList>
            <person name="Komaki H."/>
            <person name="Tamura T."/>
        </authorList>
    </citation>
    <scope>NUCLEOTIDE SEQUENCE</scope>
    <source>
        <strain evidence="6">NBRC 104875</strain>
    </source>
</reference>
<comment type="cofactor">
    <cofactor evidence="1">
        <name>FAD</name>
        <dbReference type="ChEBI" id="CHEBI:57692"/>
    </cofactor>
</comment>